<name>A0A841C0A2_9ACTN</name>
<feature type="domain" description="Luciferase-like" evidence="2">
    <location>
        <begin position="11"/>
        <end position="303"/>
    </location>
</feature>
<dbReference type="InterPro" id="IPR036661">
    <property type="entry name" value="Luciferase-like_sf"/>
</dbReference>
<dbReference type="Pfam" id="PF00296">
    <property type="entry name" value="Bac_luciferase"/>
    <property type="match status" value="1"/>
</dbReference>
<dbReference type="EMBL" id="JACHMN010000003">
    <property type="protein sequence ID" value="MBB5873365.1"/>
    <property type="molecule type" value="Genomic_DNA"/>
</dbReference>
<dbReference type="CDD" id="cd01097">
    <property type="entry name" value="Tetrahydromethanopterin_reductase"/>
    <property type="match status" value="1"/>
</dbReference>
<dbReference type="Proteomes" id="UP000587527">
    <property type="component" value="Unassembled WGS sequence"/>
</dbReference>
<reference evidence="3 4" key="1">
    <citation type="submission" date="2020-08" db="EMBL/GenBank/DDBJ databases">
        <title>Sequencing the genomes of 1000 actinobacteria strains.</title>
        <authorList>
            <person name="Klenk H.-P."/>
        </authorList>
    </citation>
    <scope>NUCLEOTIDE SEQUENCE [LARGE SCALE GENOMIC DNA]</scope>
    <source>
        <strain evidence="3 4">DSM 45362</strain>
    </source>
</reference>
<organism evidence="3 4">
    <name type="scientific">Allocatelliglobosispora scoriae</name>
    <dbReference type="NCBI Taxonomy" id="643052"/>
    <lineage>
        <taxon>Bacteria</taxon>
        <taxon>Bacillati</taxon>
        <taxon>Actinomycetota</taxon>
        <taxon>Actinomycetes</taxon>
        <taxon>Micromonosporales</taxon>
        <taxon>Micromonosporaceae</taxon>
        <taxon>Allocatelliglobosispora</taxon>
    </lineage>
</organism>
<evidence type="ECO:0000256" key="1">
    <source>
        <dbReference type="ARBA" id="ARBA00023002"/>
    </source>
</evidence>
<evidence type="ECO:0000259" key="2">
    <source>
        <dbReference type="Pfam" id="PF00296"/>
    </source>
</evidence>
<protein>
    <submittedName>
        <fullName evidence="3">Alkanesulfonate monooxygenase SsuD/methylene tetrahydromethanopterin reductase-like flavin-dependent oxidoreductase (Luciferase family)</fullName>
    </submittedName>
</protein>
<gene>
    <name evidence="3" type="ORF">F4553_006799</name>
</gene>
<dbReference type="GO" id="GO:0004497">
    <property type="term" value="F:monooxygenase activity"/>
    <property type="evidence" value="ECO:0007669"/>
    <property type="project" value="UniProtKB-KW"/>
</dbReference>
<dbReference type="SUPFAM" id="SSF51679">
    <property type="entry name" value="Bacterial luciferase-like"/>
    <property type="match status" value="1"/>
</dbReference>
<dbReference type="InterPro" id="IPR011251">
    <property type="entry name" value="Luciferase-like_dom"/>
</dbReference>
<proteinExistence type="predicted"/>
<dbReference type="InterPro" id="IPR050564">
    <property type="entry name" value="F420-G6PD/mer"/>
</dbReference>
<keyword evidence="1" id="KW-0560">Oxidoreductase</keyword>
<dbReference type="GO" id="GO:0016705">
    <property type="term" value="F:oxidoreductase activity, acting on paired donors, with incorporation or reduction of molecular oxygen"/>
    <property type="evidence" value="ECO:0007669"/>
    <property type="project" value="InterPro"/>
</dbReference>
<dbReference type="Gene3D" id="3.20.20.30">
    <property type="entry name" value="Luciferase-like domain"/>
    <property type="match status" value="1"/>
</dbReference>
<comment type="caution">
    <text evidence="3">The sequence shown here is derived from an EMBL/GenBank/DDBJ whole genome shotgun (WGS) entry which is preliminary data.</text>
</comment>
<keyword evidence="3" id="KW-0503">Monooxygenase</keyword>
<evidence type="ECO:0000313" key="4">
    <source>
        <dbReference type="Proteomes" id="UP000587527"/>
    </source>
</evidence>
<dbReference type="PANTHER" id="PTHR43244">
    <property type="match status" value="1"/>
</dbReference>
<accession>A0A841C0A2</accession>
<dbReference type="RefSeq" id="WP_312875483.1">
    <property type="nucleotide sequence ID" value="NZ_JACHMN010000003.1"/>
</dbReference>
<keyword evidence="4" id="KW-1185">Reference proteome</keyword>
<dbReference type="AlphaFoldDB" id="A0A841C0A2"/>
<dbReference type="PANTHER" id="PTHR43244:SF1">
    <property type="entry name" value="5,10-METHYLENETETRAHYDROMETHANOPTERIN REDUCTASE"/>
    <property type="match status" value="1"/>
</dbReference>
<evidence type="ECO:0000313" key="3">
    <source>
        <dbReference type="EMBL" id="MBB5873365.1"/>
    </source>
</evidence>
<sequence length="336" mass="34756">MIRLDYQPWGESLAELADAARRAEDAGAGVVWAPELHRSAPIAAAALISGTTTVGVGTGVALAFARSPMVTALTALDLDELSGGRFRLGLGSGVRKLIGDWHGVPFDPPVARLRDTVAAIRAVIAGAHLGDPIVHSGETSIAVRGWRRPHAPVRERIPIHLAAVGPAMTALAGEIGDGWLSHELCPADHLAETVLPMLRRGSARTGNRPEVVVSACCSVDADAGLARDRARGVVGFYASVKSYAELFAGAGFAAEHEATVAALRNGAAADALRDGVPPEMAAAFTLSGTRDDAAAGIARYRGLADAIKLSPPTHGLAPAEIRAAQDAVIDLIRELA</sequence>